<evidence type="ECO:0000259" key="6">
    <source>
        <dbReference type="Pfam" id="PF17678"/>
    </source>
</evidence>
<dbReference type="GO" id="GO:0006516">
    <property type="term" value="P:glycoprotein catabolic process"/>
    <property type="evidence" value="ECO:0007669"/>
    <property type="project" value="TreeGrafter"/>
</dbReference>
<feature type="chain" id="PRO_5021350557" evidence="4">
    <location>
        <begin position="22"/>
        <end position="781"/>
    </location>
</feature>
<dbReference type="InterPro" id="IPR014718">
    <property type="entry name" value="GH-type_carb-bd"/>
</dbReference>
<evidence type="ECO:0000256" key="1">
    <source>
        <dbReference type="ARBA" id="ARBA00001913"/>
    </source>
</evidence>
<evidence type="ECO:0000256" key="2">
    <source>
        <dbReference type="ARBA" id="ARBA00011245"/>
    </source>
</evidence>
<dbReference type="STRING" id="1121485.GCA_000426485_01893"/>
<dbReference type="FunFam" id="1.20.1050.60:FF:000001">
    <property type="entry name" value="Putative alpha-1,2-mannosidase"/>
    <property type="match status" value="1"/>
</dbReference>
<dbReference type="Gene3D" id="2.70.98.10">
    <property type="match status" value="1"/>
</dbReference>
<proteinExistence type="predicted"/>
<keyword evidence="8" id="KW-1185">Reference proteome</keyword>
<dbReference type="Gene3D" id="1.20.1610.10">
    <property type="entry name" value="alpha-1,2-mannosidases domains"/>
    <property type="match status" value="1"/>
</dbReference>
<evidence type="ECO:0000313" key="8">
    <source>
        <dbReference type="Proteomes" id="UP000297861"/>
    </source>
</evidence>
<name>A0A4Y8L7S0_9BACT</name>
<reference evidence="7 8" key="1">
    <citation type="submission" date="2019-03" db="EMBL/GenBank/DDBJ databases">
        <title>San Antonio Military Medical Center submission to MRSN (WRAIR), pending publication.</title>
        <authorList>
            <person name="Blyth D.M."/>
            <person name="Mccarthy S.L."/>
            <person name="Schall S.E."/>
            <person name="Stam J.A."/>
            <person name="Ong A.C."/>
            <person name="Mcgann P.T."/>
        </authorList>
    </citation>
    <scope>NUCLEOTIDE SEQUENCE [LARGE SCALE GENOMIC DNA]</scope>
    <source>
        <strain evidence="7 8">MRSN571793</strain>
    </source>
</reference>
<dbReference type="AlphaFoldDB" id="A0A4Y8L7S0"/>
<dbReference type="GO" id="GO:0030246">
    <property type="term" value="F:carbohydrate binding"/>
    <property type="evidence" value="ECO:0007669"/>
    <property type="project" value="InterPro"/>
</dbReference>
<dbReference type="InterPro" id="IPR012939">
    <property type="entry name" value="Glyco_hydro_92"/>
</dbReference>
<accession>A0A4Y8L7S0</accession>
<comment type="caution">
    <text evidence="7">The sequence shown here is derived from an EMBL/GenBank/DDBJ whole genome shotgun (WGS) entry which is preliminary data.</text>
</comment>
<evidence type="ECO:0000259" key="5">
    <source>
        <dbReference type="Pfam" id="PF07971"/>
    </source>
</evidence>
<feature type="domain" description="Glycosyl hydrolase family 92 N-terminal" evidence="6">
    <location>
        <begin position="28"/>
        <end position="288"/>
    </location>
</feature>
<keyword evidence="3" id="KW-0106">Calcium</keyword>
<keyword evidence="4" id="KW-0732">Signal</keyword>
<keyword evidence="7" id="KW-0378">Hydrolase</keyword>
<dbReference type="OrthoDB" id="9762711at2"/>
<sequence>MRKKIIVFLYTIILSVCTVTAQQRLIDYVNPMVGTKSMGHTFPGACSPFGLVQLSPDTEMIPHNIDGKYQPDAYKYCAGYQYDDPTIIGFSHTHLNGTGHSDLGDILIMPTTGDVNLDMGSSDDSSKGYRSHYSHQNEHAEAGYYSVLLDDYQVNAELTATERTGVHRYTFPKGTDTGHIILDLTYGIYNYDGKVLMSNLRVEDEYTLTGYRITRGWSRMNYTYFAVKFSKPIKNYGCRNAEKPKYVGWWRKFKMEDNFPEMFGQKLTAFFDFDFTDNKPLEIKVALSPVDCSGALNNLETETAGRSFDEIKAGVQSKWEKELGVLKVDADDNRKRIFYTALYRTMINPSVYQDVDGRYRGVDHNIHQSEDGATNYTVFSVWDTYRAEHPLLNLIKRSYSKQIVNSMLNHYKQSVHGALPIWSLMGNENWCMIGYHSVSVVSDAIAKGIDIDKDLALKACISSSNVDYYDGIGAYKKYGYVPSDFSGVSASVTMEYSYDDWTIAELAKYTGKQDVTDQYTKRAHSYRNVFDPSIGFARPKDKEGVFQSPFDLLDTHNQGFIEGNSWNYSFYVPHDVNGLINEMGGDKRFVQRLDSLFTMHLPEKYYKDNEDINEEGLMGNYVHGNEPSHHVAYLYAWTSQPWKAQSRLHEIMNKMYRNKVDGLCGNDDCGQMSAWYVFSSMGFYPVCPGSDQYILGSPNAKSITLNLENGNIFKISAPKMDDKNVYIQSVWLDGKPYNKAYITHADIMKGGELRFEMSSKPNKKRVFSAAEKPYSLTPTLQ</sequence>
<dbReference type="EMBL" id="SOML01000005">
    <property type="protein sequence ID" value="TFD96546.1"/>
    <property type="molecule type" value="Genomic_DNA"/>
</dbReference>
<dbReference type="InterPro" id="IPR005887">
    <property type="entry name" value="GH92_a_mannosidase_put"/>
</dbReference>
<protein>
    <submittedName>
        <fullName evidence="7">Glycoside hydrolase family 92 protein</fullName>
    </submittedName>
</protein>
<dbReference type="GO" id="GO:0000224">
    <property type="term" value="F:peptide-N4-(N-acetyl-beta-glucosaminyl)asparagine amidase activity"/>
    <property type="evidence" value="ECO:0007669"/>
    <property type="project" value="TreeGrafter"/>
</dbReference>
<dbReference type="InterPro" id="IPR008928">
    <property type="entry name" value="6-hairpin_glycosidase_sf"/>
</dbReference>
<dbReference type="Pfam" id="PF17678">
    <property type="entry name" value="Glyco_hydro_92N"/>
    <property type="match status" value="1"/>
</dbReference>
<dbReference type="SUPFAM" id="SSF48208">
    <property type="entry name" value="Six-hairpin glycosidases"/>
    <property type="match status" value="1"/>
</dbReference>
<dbReference type="InterPro" id="IPR041371">
    <property type="entry name" value="GH92_N"/>
</dbReference>
<dbReference type="FunFam" id="3.30.2080.10:FF:000001">
    <property type="entry name" value="Alpha-1,2-mannosidase subfamily"/>
    <property type="match status" value="1"/>
</dbReference>
<evidence type="ECO:0000256" key="3">
    <source>
        <dbReference type="ARBA" id="ARBA00022837"/>
    </source>
</evidence>
<feature type="domain" description="Glycosyl hydrolase family 92" evidence="5">
    <location>
        <begin position="295"/>
        <end position="758"/>
    </location>
</feature>
<evidence type="ECO:0000256" key="4">
    <source>
        <dbReference type="SAM" id="SignalP"/>
    </source>
</evidence>
<dbReference type="GO" id="GO:0005975">
    <property type="term" value="P:carbohydrate metabolic process"/>
    <property type="evidence" value="ECO:0007669"/>
    <property type="project" value="InterPro"/>
</dbReference>
<evidence type="ECO:0000313" key="7">
    <source>
        <dbReference type="EMBL" id="TFD96546.1"/>
    </source>
</evidence>
<dbReference type="Gene3D" id="1.20.1050.60">
    <property type="entry name" value="alpha-1,2-mannosidase"/>
    <property type="match status" value="1"/>
</dbReference>
<feature type="signal peptide" evidence="4">
    <location>
        <begin position="1"/>
        <end position="21"/>
    </location>
</feature>
<dbReference type="Proteomes" id="UP000297861">
    <property type="component" value="Unassembled WGS sequence"/>
</dbReference>
<organism evidence="7 8">
    <name type="scientific">Dysgonomonas capnocytophagoides</name>
    <dbReference type="NCBI Taxonomy" id="45254"/>
    <lineage>
        <taxon>Bacteria</taxon>
        <taxon>Pseudomonadati</taxon>
        <taxon>Bacteroidota</taxon>
        <taxon>Bacteroidia</taxon>
        <taxon>Bacteroidales</taxon>
        <taxon>Dysgonomonadaceae</taxon>
        <taxon>Dysgonomonas</taxon>
    </lineage>
</organism>
<dbReference type="GO" id="GO:0005829">
    <property type="term" value="C:cytosol"/>
    <property type="evidence" value="ECO:0007669"/>
    <property type="project" value="TreeGrafter"/>
</dbReference>
<dbReference type="InterPro" id="IPR050883">
    <property type="entry name" value="PNGase"/>
</dbReference>
<dbReference type="Gene3D" id="3.30.2080.10">
    <property type="entry name" value="GH92 mannosidase domain"/>
    <property type="match status" value="1"/>
</dbReference>
<comment type="cofactor">
    <cofactor evidence="1">
        <name>Ca(2+)</name>
        <dbReference type="ChEBI" id="CHEBI:29108"/>
    </cofactor>
</comment>
<dbReference type="RefSeq" id="WP_134436401.1">
    <property type="nucleotide sequence ID" value="NZ_SOML01000005.1"/>
</dbReference>
<dbReference type="NCBIfam" id="TIGR01180">
    <property type="entry name" value="aman2_put"/>
    <property type="match status" value="1"/>
</dbReference>
<gene>
    <name evidence="7" type="ORF">E2605_10005</name>
</gene>
<dbReference type="PANTHER" id="PTHR12143:SF39">
    <property type="entry name" value="SECRETED PROTEIN"/>
    <property type="match status" value="1"/>
</dbReference>
<dbReference type="Pfam" id="PF07971">
    <property type="entry name" value="Glyco_hydro_92"/>
    <property type="match status" value="1"/>
</dbReference>
<dbReference type="PANTHER" id="PTHR12143">
    <property type="entry name" value="PEPTIDE N-GLYCANASE PNGASE -RELATED"/>
    <property type="match status" value="1"/>
</dbReference>
<comment type="subunit">
    <text evidence="2">Monomer.</text>
</comment>